<accession>F9XCY9</accession>
<feature type="compositionally biased region" description="Basic and acidic residues" evidence="1">
    <location>
        <begin position="127"/>
        <end position="138"/>
    </location>
</feature>
<proteinExistence type="predicted"/>
<evidence type="ECO:0000256" key="1">
    <source>
        <dbReference type="SAM" id="MobiDB-lite"/>
    </source>
</evidence>
<feature type="region of interest" description="Disordered" evidence="1">
    <location>
        <begin position="50"/>
        <end position="74"/>
    </location>
</feature>
<dbReference type="InParanoid" id="F9XCY9"/>
<dbReference type="KEGG" id="ztr:MYCGRDRAFT_93766"/>
<dbReference type="GeneID" id="13393687"/>
<feature type="region of interest" description="Disordered" evidence="1">
    <location>
        <begin position="123"/>
        <end position="143"/>
    </location>
</feature>
<dbReference type="RefSeq" id="XP_003851419.1">
    <property type="nucleotide sequence ID" value="XM_003851371.1"/>
</dbReference>
<reference evidence="2 3" key="1">
    <citation type="journal article" date="2011" name="PLoS Genet.">
        <title>Finished genome of the fungal wheat pathogen Mycosphaerella graminicola reveals dispensome structure, chromosome plasticity, and stealth pathogenesis.</title>
        <authorList>
            <person name="Goodwin S.B."/>
            <person name="Ben M'barek S."/>
            <person name="Dhillon B."/>
            <person name="Wittenberg A.H.J."/>
            <person name="Crane C.F."/>
            <person name="Hane J.K."/>
            <person name="Foster A.J."/>
            <person name="Van der Lee T.A.J."/>
            <person name="Grimwood J."/>
            <person name="Aerts A."/>
            <person name="Antoniw J."/>
            <person name="Bailey A."/>
            <person name="Bluhm B."/>
            <person name="Bowler J."/>
            <person name="Bristow J."/>
            <person name="van der Burgt A."/>
            <person name="Canto-Canche B."/>
            <person name="Churchill A.C.L."/>
            <person name="Conde-Ferraez L."/>
            <person name="Cools H.J."/>
            <person name="Coutinho P.M."/>
            <person name="Csukai M."/>
            <person name="Dehal P."/>
            <person name="De Wit P."/>
            <person name="Donzelli B."/>
            <person name="van de Geest H.C."/>
            <person name="van Ham R.C.H.J."/>
            <person name="Hammond-Kosack K.E."/>
            <person name="Henrissat B."/>
            <person name="Kilian A."/>
            <person name="Kobayashi A.K."/>
            <person name="Koopmann E."/>
            <person name="Kourmpetis Y."/>
            <person name="Kuzniar A."/>
            <person name="Lindquist E."/>
            <person name="Lombard V."/>
            <person name="Maliepaard C."/>
            <person name="Martins N."/>
            <person name="Mehrabi R."/>
            <person name="Nap J.P.H."/>
            <person name="Ponomarenko A."/>
            <person name="Rudd J.J."/>
            <person name="Salamov A."/>
            <person name="Schmutz J."/>
            <person name="Schouten H.J."/>
            <person name="Shapiro H."/>
            <person name="Stergiopoulos I."/>
            <person name="Torriani S.F.F."/>
            <person name="Tu H."/>
            <person name="de Vries R.P."/>
            <person name="Waalwijk C."/>
            <person name="Ware S.B."/>
            <person name="Wiebenga A."/>
            <person name="Zwiers L.-H."/>
            <person name="Oliver R.P."/>
            <person name="Grigoriev I.V."/>
            <person name="Kema G.H.J."/>
        </authorList>
    </citation>
    <scope>NUCLEOTIDE SEQUENCE [LARGE SCALE GENOMIC DNA]</scope>
    <source>
        <strain evidence="3">CBS 115943 / IPO323</strain>
    </source>
</reference>
<organism evidence="2 3">
    <name type="scientific">Zymoseptoria tritici (strain CBS 115943 / IPO323)</name>
    <name type="common">Speckled leaf blotch fungus</name>
    <name type="synonym">Septoria tritici</name>
    <dbReference type="NCBI Taxonomy" id="336722"/>
    <lineage>
        <taxon>Eukaryota</taxon>
        <taxon>Fungi</taxon>
        <taxon>Dikarya</taxon>
        <taxon>Ascomycota</taxon>
        <taxon>Pezizomycotina</taxon>
        <taxon>Dothideomycetes</taxon>
        <taxon>Dothideomycetidae</taxon>
        <taxon>Mycosphaerellales</taxon>
        <taxon>Mycosphaerellaceae</taxon>
        <taxon>Zymoseptoria</taxon>
    </lineage>
</organism>
<keyword evidence="3" id="KW-1185">Reference proteome</keyword>
<dbReference type="AlphaFoldDB" id="F9XCY9"/>
<protein>
    <submittedName>
        <fullName evidence="2">Uncharacterized protein</fullName>
    </submittedName>
</protein>
<name>F9XCY9_ZYMTI</name>
<dbReference type="Proteomes" id="UP000008062">
    <property type="component" value="Chromosome 6"/>
</dbReference>
<gene>
    <name evidence="2" type="ORF">MYCGRDRAFT_93766</name>
</gene>
<sequence length="187" mass="21126">MRLASGEAIGDRQDCSVCDGGVSFAFALRCECDVRRRRLMGEDMRAVNRKAASGREECHTPKTPVGKDTPASRSIRVRRPEPAAEEYTHARRISYTPSAACRSRTRSRKRIRCLPLEGDGPSTRGHHLVDRPFPENKSFRPPFRRRASRPSIINTPKVVSIQEQFLTTTAWLVEDLAKDHVGCILHF</sequence>
<evidence type="ECO:0000313" key="3">
    <source>
        <dbReference type="Proteomes" id="UP000008062"/>
    </source>
</evidence>
<dbReference type="EMBL" id="CM001201">
    <property type="protein sequence ID" value="EGP86395.1"/>
    <property type="molecule type" value="Genomic_DNA"/>
</dbReference>
<evidence type="ECO:0000313" key="2">
    <source>
        <dbReference type="EMBL" id="EGP86395.1"/>
    </source>
</evidence>
<dbReference type="HOGENOM" id="CLU_1448806_0_0_1"/>